<evidence type="ECO:0000313" key="10">
    <source>
        <dbReference type="Proteomes" id="UP000078397"/>
    </source>
</evidence>
<dbReference type="Proteomes" id="UP000078397">
    <property type="component" value="Unassembled WGS sequence"/>
</dbReference>
<dbReference type="RefSeq" id="XP_022284276.1">
    <property type="nucleotide sequence ID" value="XM_022428473.1"/>
</dbReference>
<dbReference type="Pfam" id="PF08240">
    <property type="entry name" value="ADH_N"/>
    <property type="match status" value="1"/>
</dbReference>
<evidence type="ECO:0000256" key="1">
    <source>
        <dbReference type="ARBA" id="ARBA00001947"/>
    </source>
</evidence>
<evidence type="ECO:0000256" key="7">
    <source>
        <dbReference type="SAM" id="Phobius"/>
    </source>
</evidence>
<dbReference type="STRING" id="1380566.A0A179FHF1"/>
<evidence type="ECO:0000313" key="9">
    <source>
        <dbReference type="EMBL" id="OAQ64433.2"/>
    </source>
</evidence>
<dbReference type="EMBL" id="LSBJ02000005">
    <property type="protein sequence ID" value="OAQ64433.2"/>
    <property type="molecule type" value="Genomic_DNA"/>
</dbReference>
<organism evidence="9 10">
    <name type="scientific">Pochonia chlamydosporia 170</name>
    <dbReference type="NCBI Taxonomy" id="1380566"/>
    <lineage>
        <taxon>Eukaryota</taxon>
        <taxon>Fungi</taxon>
        <taxon>Dikarya</taxon>
        <taxon>Ascomycota</taxon>
        <taxon>Pezizomycotina</taxon>
        <taxon>Sordariomycetes</taxon>
        <taxon>Hypocreomycetidae</taxon>
        <taxon>Hypocreales</taxon>
        <taxon>Clavicipitaceae</taxon>
        <taxon>Pochonia</taxon>
    </lineage>
</organism>
<dbReference type="InterPro" id="IPR020843">
    <property type="entry name" value="ER"/>
</dbReference>
<dbReference type="GO" id="GO:0004022">
    <property type="term" value="F:alcohol dehydrogenase (NAD+) activity"/>
    <property type="evidence" value="ECO:0007669"/>
    <property type="project" value="TreeGrafter"/>
</dbReference>
<keyword evidence="4" id="KW-0862">Zinc</keyword>
<dbReference type="AlphaFoldDB" id="A0A179FHF1"/>
<evidence type="ECO:0000256" key="5">
    <source>
        <dbReference type="ARBA" id="ARBA00023002"/>
    </source>
</evidence>
<keyword evidence="3" id="KW-0479">Metal-binding</keyword>
<dbReference type="GO" id="GO:0005737">
    <property type="term" value="C:cytoplasm"/>
    <property type="evidence" value="ECO:0007669"/>
    <property type="project" value="TreeGrafter"/>
</dbReference>
<keyword evidence="7" id="KW-0812">Transmembrane</keyword>
<sequence length="537" mass="56843">MTIPTTQKALVYDQPGTVSTKVVELPVPDPGPGEVLVRLSHSGVCHSDFGVMTNSWSTLPFPTPEGQVGGHEGIGNVVKLGPGTETSGVSIGDRVGIKWIASACGHCEPCRAGSDGLCFNQQISGYYTPGTFQQYVTGPAHYVTPIPENLDSAQAAPLLCGGITVYSALQRSQAKSAHWVVITGAGGGLGHLAVQLASRGMGLRVVGVDHTSKADLIHSSGAEHFVDITQFPKDDKGAAIAAHVKKLCGGLGAHAVIVCTASNEAYAQALGFLRFNGNLVCVGIPEHAAVPIATATPGAMIAKQFTICGSAVGNRQDAIDTLDFAARGVIKSHVRVEKMNSKAYIFQSDPKDRDSVWTKFDLCGNTAIYQLWTISTDLNFSSTNFSLILKNVTTDTENRTYTSSPFVIRDTVTSTTSASLVSTGISTPVPTITETPESGPQLSIGAKAGIGIGVALAVIILVLLACWFWRRSYRQRQVNSAGVAYRKPELDGRGIKRPAEEIDGPEILEADGGIAIQPEGFQDVVELPIENFNRETR</sequence>
<proteinExistence type="inferred from homology"/>
<dbReference type="PANTHER" id="PTHR42940">
    <property type="entry name" value="ALCOHOL DEHYDROGENASE 1-RELATED"/>
    <property type="match status" value="1"/>
</dbReference>
<dbReference type="OrthoDB" id="1879366at2759"/>
<comment type="similarity">
    <text evidence="2">Belongs to the zinc-containing alcohol dehydrogenase family.</text>
</comment>
<evidence type="ECO:0000256" key="2">
    <source>
        <dbReference type="ARBA" id="ARBA00008072"/>
    </source>
</evidence>
<dbReference type="CDD" id="cd08297">
    <property type="entry name" value="CAD3"/>
    <property type="match status" value="1"/>
</dbReference>
<keyword evidence="10" id="KW-1185">Reference proteome</keyword>
<keyword evidence="6" id="KW-0520">NAD</keyword>
<evidence type="ECO:0000256" key="6">
    <source>
        <dbReference type="ARBA" id="ARBA00023027"/>
    </source>
</evidence>
<evidence type="ECO:0000259" key="8">
    <source>
        <dbReference type="SMART" id="SM00829"/>
    </source>
</evidence>
<evidence type="ECO:0000256" key="4">
    <source>
        <dbReference type="ARBA" id="ARBA00022833"/>
    </source>
</evidence>
<dbReference type="Gene3D" id="3.40.50.720">
    <property type="entry name" value="NAD(P)-binding Rossmann-like Domain"/>
    <property type="match status" value="1"/>
</dbReference>
<dbReference type="GO" id="GO:0046872">
    <property type="term" value="F:metal ion binding"/>
    <property type="evidence" value="ECO:0007669"/>
    <property type="project" value="UniProtKB-KW"/>
</dbReference>
<dbReference type="SMART" id="SM00829">
    <property type="entry name" value="PKS_ER"/>
    <property type="match status" value="1"/>
</dbReference>
<dbReference type="FunFam" id="3.40.50.720:FF:000039">
    <property type="entry name" value="Alcohol dehydrogenase AdhP"/>
    <property type="match status" value="1"/>
</dbReference>
<comment type="caution">
    <text evidence="9">The sequence shown here is derived from an EMBL/GenBank/DDBJ whole genome shotgun (WGS) entry which is preliminary data.</text>
</comment>
<keyword evidence="7" id="KW-1133">Transmembrane helix</keyword>
<name>A0A179FHF1_METCM</name>
<comment type="cofactor">
    <cofactor evidence="1">
        <name>Zn(2+)</name>
        <dbReference type="ChEBI" id="CHEBI:29105"/>
    </cofactor>
</comment>
<feature type="transmembrane region" description="Helical" evidence="7">
    <location>
        <begin position="448"/>
        <end position="469"/>
    </location>
</feature>
<keyword evidence="5" id="KW-0560">Oxidoreductase</keyword>
<dbReference type="Gene3D" id="3.90.180.10">
    <property type="entry name" value="Medium-chain alcohol dehydrogenases, catalytic domain"/>
    <property type="match status" value="1"/>
</dbReference>
<protein>
    <submittedName>
        <fullName evidence="9">Alcohol dehydrogenase II</fullName>
    </submittedName>
</protein>
<dbReference type="InterPro" id="IPR011032">
    <property type="entry name" value="GroES-like_sf"/>
</dbReference>
<dbReference type="SUPFAM" id="SSF50129">
    <property type="entry name" value="GroES-like"/>
    <property type="match status" value="1"/>
</dbReference>
<evidence type="ECO:0000256" key="3">
    <source>
        <dbReference type="ARBA" id="ARBA00022723"/>
    </source>
</evidence>
<accession>A0A179FHF1</accession>
<gene>
    <name evidence="9" type="ORF">VFPPC_05706</name>
</gene>
<dbReference type="InterPro" id="IPR013154">
    <property type="entry name" value="ADH-like_N"/>
</dbReference>
<reference evidence="9 10" key="1">
    <citation type="journal article" date="2016" name="PLoS Pathog.">
        <title>Biosynthesis of antibiotic leucinostatins in bio-control fungus Purpureocillium lilacinum and their inhibition on phytophthora revealed by genome mining.</title>
        <authorList>
            <person name="Wang G."/>
            <person name="Liu Z."/>
            <person name="Lin R."/>
            <person name="Li E."/>
            <person name="Mao Z."/>
            <person name="Ling J."/>
            <person name="Yang Y."/>
            <person name="Yin W.B."/>
            <person name="Xie B."/>
        </authorList>
    </citation>
    <scope>NUCLEOTIDE SEQUENCE [LARGE SCALE GENOMIC DNA]</scope>
    <source>
        <strain evidence="9">170</strain>
    </source>
</reference>
<dbReference type="SUPFAM" id="SSF51735">
    <property type="entry name" value="NAD(P)-binding Rossmann-fold domains"/>
    <property type="match status" value="1"/>
</dbReference>
<keyword evidence="7" id="KW-0472">Membrane</keyword>
<dbReference type="KEGG" id="pchm:VFPPC_05706"/>
<dbReference type="InterPro" id="IPR036291">
    <property type="entry name" value="NAD(P)-bd_dom_sf"/>
</dbReference>
<dbReference type="Pfam" id="PF00107">
    <property type="entry name" value="ADH_zinc_N"/>
    <property type="match status" value="1"/>
</dbReference>
<dbReference type="PANTHER" id="PTHR42940:SF5">
    <property type="entry name" value="ALCOHOL DEHYDROGENASE 2"/>
    <property type="match status" value="1"/>
</dbReference>
<dbReference type="InterPro" id="IPR013149">
    <property type="entry name" value="ADH-like_C"/>
</dbReference>
<dbReference type="GeneID" id="28848847"/>
<feature type="domain" description="Enoyl reductase (ER)" evidence="8">
    <location>
        <begin position="16"/>
        <end position="330"/>
    </location>
</feature>